<dbReference type="SUPFAM" id="SSF141562">
    <property type="entry name" value="At5g01610-like"/>
    <property type="match status" value="1"/>
</dbReference>
<dbReference type="PANTHER" id="PTHR31676">
    <property type="entry name" value="T31J12.3 PROTEIN-RELATED"/>
    <property type="match status" value="1"/>
</dbReference>
<keyword evidence="2" id="KW-1185">Reference proteome</keyword>
<dbReference type="Gene3D" id="2.30.240.10">
    <property type="entry name" value="At5g01610-like"/>
    <property type="match status" value="1"/>
</dbReference>
<name>A0A9D4VBP8_ADICA</name>
<sequence>MATTVEVVKQKELAKPFAEVREKAVIHFGEECKLKSMELFESFGLPGGLLPLQDIQEGGFVEETGFVWMISKKQQYHFKKADRHCSYAETISCYLKPKKMTKISGVKARDMMIWVPINEISVDDAAEPKIHFKSVGGLSRSFNPELFGRGA</sequence>
<dbReference type="Pfam" id="PF04398">
    <property type="entry name" value="DUF538"/>
    <property type="match status" value="1"/>
</dbReference>
<evidence type="ECO:0000313" key="1">
    <source>
        <dbReference type="EMBL" id="KAI5083551.1"/>
    </source>
</evidence>
<comment type="caution">
    <text evidence="1">The sequence shown here is derived from an EMBL/GenBank/DDBJ whole genome shotgun (WGS) entry which is preliminary data.</text>
</comment>
<organism evidence="1 2">
    <name type="scientific">Adiantum capillus-veneris</name>
    <name type="common">Maidenhair fern</name>
    <dbReference type="NCBI Taxonomy" id="13818"/>
    <lineage>
        <taxon>Eukaryota</taxon>
        <taxon>Viridiplantae</taxon>
        <taxon>Streptophyta</taxon>
        <taxon>Embryophyta</taxon>
        <taxon>Tracheophyta</taxon>
        <taxon>Polypodiopsida</taxon>
        <taxon>Polypodiidae</taxon>
        <taxon>Polypodiales</taxon>
        <taxon>Pteridineae</taxon>
        <taxon>Pteridaceae</taxon>
        <taxon>Vittarioideae</taxon>
        <taxon>Adiantum</taxon>
    </lineage>
</organism>
<reference evidence="1" key="1">
    <citation type="submission" date="2021-01" db="EMBL/GenBank/DDBJ databases">
        <title>Adiantum capillus-veneris genome.</title>
        <authorList>
            <person name="Fang Y."/>
            <person name="Liao Q."/>
        </authorList>
    </citation>
    <scope>NUCLEOTIDE SEQUENCE</scope>
    <source>
        <strain evidence="1">H3</strain>
        <tissue evidence="1">Leaf</tissue>
    </source>
</reference>
<proteinExistence type="predicted"/>
<dbReference type="InterPro" id="IPR007493">
    <property type="entry name" value="DUF538"/>
</dbReference>
<dbReference type="OrthoDB" id="1885001at2759"/>
<dbReference type="InterPro" id="IPR036758">
    <property type="entry name" value="At5g01610-like"/>
</dbReference>
<dbReference type="AlphaFoldDB" id="A0A9D4VBP8"/>
<dbReference type="EMBL" id="JABFUD020000002">
    <property type="protein sequence ID" value="KAI5083551.1"/>
    <property type="molecule type" value="Genomic_DNA"/>
</dbReference>
<dbReference type="Proteomes" id="UP000886520">
    <property type="component" value="Chromosome 3"/>
</dbReference>
<accession>A0A9D4VBP8</accession>
<dbReference type="PANTHER" id="PTHR31676:SF10">
    <property type="entry name" value="EXPRESSED PROTEIN"/>
    <property type="match status" value="1"/>
</dbReference>
<evidence type="ECO:0000313" key="2">
    <source>
        <dbReference type="Proteomes" id="UP000886520"/>
    </source>
</evidence>
<protein>
    <submittedName>
        <fullName evidence="1">Uncharacterized protein</fullName>
    </submittedName>
</protein>
<gene>
    <name evidence="1" type="ORF">GOP47_0003294</name>
</gene>